<feature type="chain" id="PRO_5046906276" evidence="3">
    <location>
        <begin position="28"/>
        <end position="299"/>
    </location>
</feature>
<evidence type="ECO:0000256" key="3">
    <source>
        <dbReference type="SAM" id="SignalP"/>
    </source>
</evidence>
<evidence type="ECO:0000313" key="5">
    <source>
        <dbReference type="Proteomes" id="UP001306950"/>
    </source>
</evidence>
<evidence type="ECO:0000313" key="4">
    <source>
        <dbReference type="EMBL" id="MEF2968667.1"/>
    </source>
</evidence>
<evidence type="ECO:0000256" key="1">
    <source>
        <dbReference type="ARBA" id="ARBA00022614"/>
    </source>
</evidence>
<feature type="signal peptide" evidence="3">
    <location>
        <begin position="1"/>
        <end position="27"/>
    </location>
</feature>
<dbReference type="RefSeq" id="WP_331848844.1">
    <property type="nucleotide sequence ID" value="NZ_JAZHPZ010000017.1"/>
</dbReference>
<dbReference type="Pfam" id="PF12799">
    <property type="entry name" value="LRR_4"/>
    <property type="match status" value="1"/>
</dbReference>
<dbReference type="PROSITE" id="PS51450">
    <property type="entry name" value="LRR"/>
    <property type="match status" value="4"/>
</dbReference>
<dbReference type="InterPro" id="IPR032675">
    <property type="entry name" value="LRR_dom_sf"/>
</dbReference>
<sequence>MSKRIRIQLSLMITFMFSLVSINPAFAENSLIPDKNLEQAIRIELNKPTGTITEQDLASLTSLYPEDSEKKVVSLTGLEYAVNMESLMLPGLGITSIEPLKNLRKVTFLALNGNQISEMEPLQEMKQLKQLIIDANNIEKLDALSGLTNLTDLLIGHNRIKDLSPIQTLTKLNWLIINDNQIQSLEPLRNHPNLEYLYIENNQIQDISVLTSLPKLKEVSLSNNPLDANAKEILAELSAKGVEIVDFEEEAQPVPSTHPDKITAMPTNKISDYYFLPFLRNGSVLVPFIVILESLGMNN</sequence>
<dbReference type="InterPro" id="IPR050836">
    <property type="entry name" value="SDS22/Internalin_LRR"/>
</dbReference>
<dbReference type="Gene3D" id="3.80.10.10">
    <property type="entry name" value="Ribonuclease Inhibitor"/>
    <property type="match status" value="1"/>
</dbReference>
<gene>
    <name evidence="4" type="ORF">V3851_22965</name>
</gene>
<dbReference type="Proteomes" id="UP001306950">
    <property type="component" value="Unassembled WGS sequence"/>
</dbReference>
<dbReference type="SMART" id="SM00365">
    <property type="entry name" value="LRR_SD22"/>
    <property type="match status" value="6"/>
</dbReference>
<dbReference type="InterPro" id="IPR025875">
    <property type="entry name" value="Leu-rich_rpt_4"/>
</dbReference>
<comment type="caution">
    <text evidence="4">The sequence shown here is derived from an EMBL/GenBank/DDBJ whole genome shotgun (WGS) entry which is preliminary data.</text>
</comment>
<name>A0ABU7VYB4_9BACL</name>
<evidence type="ECO:0000256" key="2">
    <source>
        <dbReference type="ARBA" id="ARBA00022737"/>
    </source>
</evidence>
<keyword evidence="3" id="KW-0732">Signal</keyword>
<proteinExistence type="predicted"/>
<dbReference type="SUPFAM" id="SSF52058">
    <property type="entry name" value="L domain-like"/>
    <property type="match status" value="1"/>
</dbReference>
<protein>
    <submittedName>
        <fullName evidence="4">Leucine-rich repeat domain-containing protein</fullName>
    </submittedName>
</protein>
<accession>A0ABU7VYB4</accession>
<dbReference type="EMBL" id="JAZHPZ010000017">
    <property type="protein sequence ID" value="MEF2968667.1"/>
    <property type="molecule type" value="Genomic_DNA"/>
</dbReference>
<keyword evidence="2" id="KW-0677">Repeat</keyword>
<keyword evidence="1" id="KW-0433">Leucine-rich repeat</keyword>
<dbReference type="PANTHER" id="PTHR46652:SF3">
    <property type="entry name" value="LEUCINE-RICH REPEAT-CONTAINING PROTEIN 9"/>
    <property type="match status" value="1"/>
</dbReference>
<reference evidence="4 5" key="1">
    <citation type="submission" date="2024-02" db="EMBL/GenBank/DDBJ databases">
        <title>A nitrogen-fixing paenibacillus bacterium.</title>
        <authorList>
            <person name="Zhang W.L."/>
            <person name="Chen S.F."/>
        </authorList>
    </citation>
    <scope>NUCLEOTIDE SEQUENCE [LARGE SCALE GENOMIC DNA]</scope>
    <source>
        <strain evidence="4 5">M1</strain>
    </source>
</reference>
<keyword evidence="5" id="KW-1185">Reference proteome</keyword>
<dbReference type="PANTHER" id="PTHR46652">
    <property type="entry name" value="LEUCINE-RICH REPEAT AND IQ DOMAIN-CONTAINING PROTEIN 1-RELATED"/>
    <property type="match status" value="1"/>
</dbReference>
<dbReference type="InterPro" id="IPR001611">
    <property type="entry name" value="Leu-rich_rpt"/>
</dbReference>
<organism evidence="4 5">
    <name type="scientific">Paenibacillus haidiansis</name>
    <dbReference type="NCBI Taxonomy" id="1574488"/>
    <lineage>
        <taxon>Bacteria</taxon>
        <taxon>Bacillati</taxon>
        <taxon>Bacillota</taxon>
        <taxon>Bacilli</taxon>
        <taxon>Bacillales</taxon>
        <taxon>Paenibacillaceae</taxon>
        <taxon>Paenibacillus</taxon>
    </lineage>
</organism>